<evidence type="ECO:0000313" key="1">
    <source>
        <dbReference type="EMBL" id="ATF09416.1"/>
    </source>
</evidence>
<accession>A0A291B8S7</accession>
<organism evidence="1 2">
    <name type="scientific">Candidatus Enterovibrio altilux</name>
    <dbReference type="NCBI Taxonomy" id="1927128"/>
    <lineage>
        <taxon>Bacteria</taxon>
        <taxon>Pseudomonadati</taxon>
        <taxon>Pseudomonadota</taxon>
        <taxon>Gammaproteobacteria</taxon>
        <taxon>Vibrionales</taxon>
        <taxon>Vibrionaceae</taxon>
        <taxon>Enterovibrio</taxon>
    </lineage>
</organism>
<protein>
    <recommendedName>
        <fullName evidence="3">Mobile element protein</fullName>
    </recommendedName>
</protein>
<proteinExistence type="predicted"/>
<dbReference type="AlphaFoldDB" id="A0A291B8S7"/>
<keyword evidence="2" id="KW-1185">Reference proteome</keyword>
<dbReference type="EMBL" id="CP020660">
    <property type="protein sequence ID" value="ATF09416.1"/>
    <property type="molecule type" value="Genomic_DNA"/>
</dbReference>
<dbReference type="KEGG" id="elux:BTN50_0909"/>
<name>A0A291B8S7_9GAMM</name>
<evidence type="ECO:0000313" key="2">
    <source>
        <dbReference type="Proteomes" id="UP000218160"/>
    </source>
</evidence>
<evidence type="ECO:0008006" key="3">
    <source>
        <dbReference type="Google" id="ProtNLM"/>
    </source>
</evidence>
<dbReference type="Proteomes" id="UP000218160">
    <property type="component" value="Chromosome 1"/>
</dbReference>
<gene>
    <name evidence="1" type="ORF">BTN50_0909</name>
</gene>
<sequence>MNKLCYQITNWKHHNQTLINSDSLTLWMDAEGHLAMKSN</sequence>
<reference evidence="2" key="1">
    <citation type="submission" date="2017-04" db="EMBL/GenBank/DDBJ databases">
        <title>Genome evolution of the luminous symbionts of deep sea anglerfish.</title>
        <authorList>
            <person name="Hendry T.A."/>
        </authorList>
    </citation>
    <scope>NUCLEOTIDE SEQUENCE [LARGE SCALE GENOMIC DNA]</scope>
</reference>